<feature type="chain" id="PRO_5008903387" evidence="1">
    <location>
        <begin position="19"/>
        <end position="147"/>
    </location>
</feature>
<dbReference type="SMART" id="SM00696">
    <property type="entry name" value="DM9"/>
    <property type="match status" value="1"/>
</dbReference>
<evidence type="ECO:0000256" key="1">
    <source>
        <dbReference type="SAM" id="SignalP"/>
    </source>
</evidence>
<accession>A0A1D2M1Z1</accession>
<dbReference type="EMBL" id="LJIJ01006543">
    <property type="protein sequence ID" value="ODM86979.1"/>
    <property type="molecule type" value="Genomic_DNA"/>
</dbReference>
<gene>
    <name evidence="2" type="ORF">Ocin01_19703</name>
</gene>
<organism evidence="2 3">
    <name type="scientific">Orchesella cincta</name>
    <name type="common">Springtail</name>
    <name type="synonym">Podura cincta</name>
    <dbReference type="NCBI Taxonomy" id="48709"/>
    <lineage>
        <taxon>Eukaryota</taxon>
        <taxon>Metazoa</taxon>
        <taxon>Ecdysozoa</taxon>
        <taxon>Arthropoda</taxon>
        <taxon>Hexapoda</taxon>
        <taxon>Collembola</taxon>
        <taxon>Entomobryomorpha</taxon>
        <taxon>Entomobryoidea</taxon>
        <taxon>Orchesellidae</taxon>
        <taxon>Orchesellinae</taxon>
        <taxon>Orchesella</taxon>
    </lineage>
</organism>
<keyword evidence="3" id="KW-1185">Reference proteome</keyword>
<dbReference type="Proteomes" id="UP000094527">
    <property type="component" value="Unassembled WGS sequence"/>
</dbReference>
<reference evidence="2 3" key="1">
    <citation type="journal article" date="2016" name="Genome Biol. Evol.">
        <title>Gene Family Evolution Reflects Adaptation to Soil Environmental Stressors in the Genome of the Collembolan Orchesella cincta.</title>
        <authorList>
            <person name="Faddeeva-Vakhrusheva A."/>
            <person name="Derks M.F."/>
            <person name="Anvar S.Y."/>
            <person name="Agamennone V."/>
            <person name="Suring W."/>
            <person name="Smit S."/>
            <person name="van Straalen N.M."/>
            <person name="Roelofs D."/>
        </authorList>
    </citation>
    <scope>NUCLEOTIDE SEQUENCE [LARGE SCALE GENOMIC DNA]</scope>
    <source>
        <tissue evidence="2">Mixed pool</tissue>
    </source>
</reference>
<dbReference type="AlphaFoldDB" id="A0A1D2M1Z1"/>
<comment type="caution">
    <text evidence="2">The sequence shown here is derived from an EMBL/GenBank/DDBJ whole genome shotgun (WGS) entry which is preliminary data.</text>
</comment>
<evidence type="ECO:0000313" key="2">
    <source>
        <dbReference type="EMBL" id="ODM86979.1"/>
    </source>
</evidence>
<name>A0A1D2M1Z1_ORCCI</name>
<proteinExistence type="predicted"/>
<keyword evidence="1" id="KW-0732">Signal</keyword>
<feature type="signal peptide" evidence="1">
    <location>
        <begin position="1"/>
        <end position="18"/>
    </location>
</feature>
<dbReference type="InterPro" id="IPR006616">
    <property type="entry name" value="DM9_repeat"/>
</dbReference>
<protein>
    <submittedName>
        <fullName evidence="2">Uncharacterized protein</fullName>
    </submittedName>
</protein>
<evidence type="ECO:0000313" key="3">
    <source>
        <dbReference type="Proteomes" id="UP000094527"/>
    </source>
</evidence>
<sequence>MLFNLLFLGSLVFTVTISQNVTFPNAVTWVLGNSADHHNLTQRGKTSVGYDGREIETSDNQALQRGSTSWVPVQKNSKIPSSAVVAGIDPRSRLPEYVCRGYLLEDGRPWLIVGKYVEDLFACRVAYDGEVPIYSFEILIESGKLVK</sequence>